<feature type="transmembrane region" description="Helical" evidence="5">
    <location>
        <begin position="41"/>
        <end position="60"/>
    </location>
</feature>
<feature type="transmembrane region" description="Helical" evidence="5">
    <location>
        <begin position="148"/>
        <end position="171"/>
    </location>
</feature>
<dbReference type="PANTHER" id="PTHR12778:SF9">
    <property type="entry name" value="ACETYL-COENZYME A TRANSPORTER 1"/>
    <property type="match status" value="1"/>
</dbReference>
<dbReference type="InterPro" id="IPR011701">
    <property type="entry name" value="MFS"/>
</dbReference>
<evidence type="ECO:0000256" key="5">
    <source>
        <dbReference type="SAM" id="Phobius"/>
    </source>
</evidence>
<feature type="transmembrane region" description="Helical" evidence="5">
    <location>
        <begin position="385"/>
        <end position="405"/>
    </location>
</feature>
<name>A0ABW4Z749_9BACT</name>
<keyword evidence="2 5" id="KW-0812">Transmembrane</keyword>
<feature type="transmembrane region" description="Helical" evidence="5">
    <location>
        <begin position="276"/>
        <end position="297"/>
    </location>
</feature>
<keyword evidence="7" id="KW-1185">Reference proteome</keyword>
<gene>
    <name evidence="6" type="ORF">ACFSW8_02335</name>
</gene>
<accession>A0ABW4Z749</accession>
<dbReference type="Gene3D" id="1.20.1250.20">
    <property type="entry name" value="MFS general substrate transporter like domains"/>
    <property type="match status" value="2"/>
</dbReference>
<feature type="transmembrane region" description="Helical" evidence="5">
    <location>
        <begin position="242"/>
        <end position="264"/>
    </location>
</feature>
<feature type="transmembrane region" description="Helical" evidence="5">
    <location>
        <begin position="81"/>
        <end position="101"/>
    </location>
</feature>
<evidence type="ECO:0000256" key="4">
    <source>
        <dbReference type="ARBA" id="ARBA00023136"/>
    </source>
</evidence>
<proteinExistence type="predicted"/>
<dbReference type="Proteomes" id="UP001597389">
    <property type="component" value="Unassembled WGS sequence"/>
</dbReference>
<dbReference type="Pfam" id="PF07690">
    <property type="entry name" value="MFS_1"/>
    <property type="match status" value="1"/>
</dbReference>
<sequence length="449" mass="49054">MGNLLEHKKGRLAAFFALYVSEGLPQGFTGVALALEFKRMGMEAAALGTFAATIMLPWSWKFLMGPFVDNLHFRRFGARKQWIVGSQIGMLLSLLLAMAYFPKMEGGTIVGLGLFTVLLIVHNVFAATQDVAIDGLACTTLEEHERGLANGLMFAGAQLGAAIGGSGVLFLKESLGFSMASMMVPVLLLGVLLMVVFWICEKKLNAEEGEMAELRGWKYTVAEVGGYLKEVGKTFFLSKQGFLGLCLALLPVGGMALSLVVSTILTPTLGMKDDEIALMGLVASIVFIVFCMTGGYLSDKIGRKKALAIFGLGTLLPTLWMGWRLQSEGWIYPTAGNGDGTWPRHDGLIRAWWMASIVYSCFQGLMYGVRTAFFMDIVNPKISATHFTACMALINVVTMYCYWWQGQAMTATGKGGWGFTYFQVFLLDAALGAFFVFLLPFLKIRQSSE</sequence>
<comment type="caution">
    <text evidence="6">The sequence shown here is derived from an EMBL/GenBank/DDBJ whole genome shotgun (WGS) entry which is preliminary data.</text>
</comment>
<evidence type="ECO:0000256" key="1">
    <source>
        <dbReference type="ARBA" id="ARBA00004141"/>
    </source>
</evidence>
<feature type="transmembrane region" description="Helical" evidence="5">
    <location>
        <begin position="177"/>
        <end position="200"/>
    </location>
</feature>
<keyword evidence="4 5" id="KW-0472">Membrane</keyword>
<dbReference type="InterPro" id="IPR004752">
    <property type="entry name" value="AmpG_permease/AT-1"/>
</dbReference>
<evidence type="ECO:0000256" key="3">
    <source>
        <dbReference type="ARBA" id="ARBA00022989"/>
    </source>
</evidence>
<keyword evidence="3 5" id="KW-1133">Transmembrane helix</keyword>
<feature type="transmembrane region" description="Helical" evidence="5">
    <location>
        <begin position="417"/>
        <end position="442"/>
    </location>
</feature>
<dbReference type="RefSeq" id="WP_377089195.1">
    <property type="nucleotide sequence ID" value="NZ_JBHSJL010000014.1"/>
</dbReference>
<reference evidence="7" key="1">
    <citation type="journal article" date="2019" name="Int. J. Syst. Evol. Microbiol.">
        <title>The Global Catalogue of Microorganisms (GCM) 10K type strain sequencing project: providing services to taxonomists for standard genome sequencing and annotation.</title>
        <authorList>
            <consortium name="The Broad Institute Genomics Platform"/>
            <consortium name="The Broad Institute Genome Sequencing Center for Infectious Disease"/>
            <person name="Wu L."/>
            <person name="Ma J."/>
        </authorList>
    </citation>
    <scope>NUCLEOTIDE SEQUENCE [LARGE SCALE GENOMIC DNA]</scope>
    <source>
        <strain evidence="7">CCUG 57942</strain>
    </source>
</reference>
<feature type="transmembrane region" description="Helical" evidence="5">
    <location>
        <begin position="351"/>
        <end position="373"/>
    </location>
</feature>
<feature type="transmembrane region" description="Helical" evidence="5">
    <location>
        <begin position="12"/>
        <end position="35"/>
    </location>
</feature>
<feature type="transmembrane region" description="Helical" evidence="5">
    <location>
        <begin position="107"/>
        <end position="127"/>
    </location>
</feature>
<dbReference type="EMBL" id="JBHUJB010000011">
    <property type="protein sequence ID" value="MFD2157730.1"/>
    <property type="molecule type" value="Genomic_DNA"/>
</dbReference>
<dbReference type="InterPro" id="IPR036259">
    <property type="entry name" value="MFS_trans_sf"/>
</dbReference>
<dbReference type="PANTHER" id="PTHR12778">
    <property type="entry name" value="SOLUTE CARRIER FAMILY 33 ACETYL-COA TRANSPORTER -RELATED"/>
    <property type="match status" value="1"/>
</dbReference>
<comment type="subcellular location">
    <subcellularLocation>
        <location evidence="1">Membrane</location>
        <topology evidence="1">Multi-pass membrane protein</topology>
    </subcellularLocation>
</comment>
<protein>
    <submittedName>
        <fullName evidence="6">MFS transporter</fullName>
    </submittedName>
</protein>
<evidence type="ECO:0000313" key="6">
    <source>
        <dbReference type="EMBL" id="MFD2157730.1"/>
    </source>
</evidence>
<evidence type="ECO:0000313" key="7">
    <source>
        <dbReference type="Proteomes" id="UP001597389"/>
    </source>
</evidence>
<organism evidence="6 7">
    <name type="scientific">Rubritalea tangerina</name>
    <dbReference type="NCBI Taxonomy" id="430798"/>
    <lineage>
        <taxon>Bacteria</taxon>
        <taxon>Pseudomonadati</taxon>
        <taxon>Verrucomicrobiota</taxon>
        <taxon>Verrucomicrobiia</taxon>
        <taxon>Verrucomicrobiales</taxon>
        <taxon>Rubritaleaceae</taxon>
        <taxon>Rubritalea</taxon>
    </lineage>
</organism>
<dbReference type="SUPFAM" id="SSF103473">
    <property type="entry name" value="MFS general substrate transporter"/>
    <property type="match status" value="1"/>
</dbReference>
<feature type="transmembrane region" description="Helical" evidence="5">
    <location>
        <begin position="306"/>
        <end position="323"/>
    </location>
</feature>
<evidence type="ECO:0000256" key="2">
    <source>
        <dbReference type="ARBA" id="ARBA00022692"/>
    </source>
</evidence>